<sequence>MKTKLLFLALPFCLMACGQHENDDANDAAGTGSKILAKEVTGVWQLSTDQRLGYDEICNQLNEGLIQEMFDIKPTDELTVLDSQTGCQFKWSGGTVSLALGGPRPYPSIYHAEYNFDKNYQGGAGQVSGQSGEANQKPALSGPEPAGTGAERPAIEPEGGAAADADEDATANNDSSNSVSGITPVATQFTKPVVSAGRFVAMPNVGDKAVWDPTKQALHVLYNNHILSITVQMKGTEQQRQKKAADLANLVLSHFIEDASA</sequence>
<organism evidence="2 3">
    <name type="scientific">Spirosoma montaniterrae</name>
    <dbReference type="NCBI Taxonomy" id="1178516"/>
    <lineage>
        <taxon>Bacteria</taxon>
        <taxon>Pseudomonadati</taxon>
        <taxon>Bacteroidota</taxon>
        <taxon>Cytophagia</taxon>
        <taxon>Cytophagales</taxon>
        <taxon>Cytophagaceae</taxon>
        <taxon>Spirosoma</taxon>
    </lineage>
</organism>
<feature type="region of interest" description="Disordered" evidence="1">
    <location>
        <begin position="121"/>
        <end position="182"/>
    </location>
</feature>
<dbReference type="Proteomes" id="UP000187941">
    <property type="component" value="Chromosome"/>
</dbReference>
<dbReference type="AlphaFoldDB" id="A0A1P9WUV9"/>
<proteinExistence type="predicted"/>
<dbReference type="KEGG" id="smon:AWR27_07240"/>
<evidence type="ECO:0000313" key="2">
    <source>
        <dbReference type="EMBL" id="AQG79133.1"/>
    </source>
</evidence>
<gene>
    <name evidence="2" type="ORF">AWR27_07240</name>
</gene>
<accession>A0A1P9WUV9</accession>
<feature type="compositionally biased region" description="Polar residues" evidence="1">
    <location>
        <begin position="172"/>
        <end position="182"/>
    </location>
</feature>
<keyword evidence="3" id="KW-1185">Reference proteome</keyword>
<feature type="compositionally biased region" description="Low complexity" evidence="1">
    <location>
        <begin position="149"/>
        <end position="163"/>
    </location>
</feature>
<dbReference type="OrthoDB" id="934672at2"/>
<reference evidence="2 3" key="1">
    <citation type="submission" date="2016-01" db="EMBL/GenBank/DDBJ databases">
        <authorList>
            <person name="Oliw E.H."/>
        </authorList>
    </citation>
    <scope>NUCLEOTIDE SEQUENCE [LARGE SCALE GENOMIC DNA]</scope>
    <source>
        <strain evidence="2 3">DY10</strain>
    </source>
</reference>
<evidence type="ECO:0000256" key="1">
    <source>
        <dbReference type="SAM" id="MobiDB-lite"/>
    </source>
</evidence>
<dbReference type="EMBL" id="CP014263">
    <property type="protein sequence ID" value="AQG79133.1"/>
    <property type="molecule type" value="Genomic_DNA"/>
</dbReference>
<protein>
    <submittedName>
        <fullName evidence="2">Uncharacterized protein</fullName>
    </submittedName>
</protein>
<dbReference type="RefSeq" id="WP_077130577.1">
    <property type="nucleotide sequence ID" value="NZ_CP014263.1"/>
</dbReference>
<name>A0A1P9WUV9_9BACT</name>
<evidence type="ECO:0000313" key="3">
    <source>
        <dbReference type="Proteomes" id="UP000187941"/>
    </source>
</evidence>